<keyword evidence="1" id="KW-0812">Transmembrane</keyword>
<feature type="transmembrane region" description="Helical" evidence="1">
    <location>
        <begin position="121"/>
        <end position="146"/>
    </location>
</feature>
<evidence type="ECO:0000313" key="3">
    <source>
        <dbReference type="Proteomes" id="UP000319213"/>
    </source>
</evidence>
<dbReference type="EMBL" id="VFPQ01000001">
    <property type="protein sequence ID" value="TQM75630.1"/>
    <property type="molecule type" value="Genomic_DNA"/>
</dbReference>
<dbReference type="Pfam" id="PF11188">
    <property type="entry name" value="DUF2975"/>
    <property type="match status" value="1"/>
</dbReference>
<gene>
    <name evidence="2" type="ORF">FHX40_2342</name>
</gene>
<dbReference type="Proteomes" id="UP000319213">
    <property type="component" value="Unassembled WGS sequence"/>
</dbReference>
<sequence length="171" mass="18058">MGQLAVLALRVVLGTLLAGAVLVQAMIVPLLATDLEELPPELAYLRIPIVLIFFLGLVAAEVVMVCVWRLVTMVRRGTVFSPGAFRYVHIVIGAFVAAAVLVFALAAFLASANHRVPEDAVAPGIVLLICGVSVGLLGVALIVLVLRMLLAQAIALDVEAERMRAELDGVI</sequence>
<reference evidence="2 3" key="1">
    <citation type="submission" date="2019-06" db="EMBL/GenBank/DDBJ databases">
        <title>Sequencing the genomes of 1000 actinobacteria strains.</title>
        <authorList>
            <person name="Klenk H.-P."/>
        </authorList>
    </citation>
    <scope>NUCLEOTIDE SEQUENCE [LARGE SCALE GENOMIC DNA]</scope>
    <source>
        <strain evidence="2 3">DSM 43186</strain>
    </source>
</reference>
<proteinExistence type="predicted"/>
<keyword evidence="1" id="KW-1133">Transmembrane helix</keyword>
<dbReference type="RefSeq" id="WP_142259617.1">
    <property type="nucleotide sequence ID" value="NZ_BMPV01000001.1"/>
</dbReference>
<feature type="transmembrane region" description="Helical" evidence="1">
    <location>
        <begin position="84"/>
        <end position="109"/>
    </location>
</feature>
<organism evidence="2 3">
    <name type="scientific">Thermopolyspora flexuosa</name>
    <dbReference type="NCBI Taxonomy" id="103836"/>
    <lineage>
        <taxon>Bacteria</taxon>
        <taxon>Bacillati</taxon>
        <taxon>Actinomycetota</taxon>
        <taxon>Actinomycetes</taxon>
        <taxon>Streptosporangiales</taxon>
        <taxon>Streptosporangiaceae</taxon>
        <taxon>Thermopolyspora</taxon>
    </lineage>
</organism>
<dbReference type="OrthoDB" id="3240470at2"/>
<comment type="caution">
    <text evidence="2">The sequence shown here is derived from an EMBL/GenBank/DDBJ whole genome shotgun (WGS) entry which is preliminary data.</text>
</comment>
<dbReference type="InterPro" id="IPR021354">
    <property type="entry name" value="DUF2975"/>
</dbReference>
<evidence type="ECO:0000313" key="2">
    <source>
        <dbReference type="EMBL" id="TQM75630.1"/>
    </source>
</evidence>
<accession>A0A543IYH1</accession>
<keyword evidence="3" id="KW-1185">Reference proteome</keyword>
<keyword evidence="1" id="KW-0472">Membrane</keyword>
<name>A0A543IYH1_9ACTN</name>
<evidence type="ECO:0000256" key="1">
    <source>
        <dbReference type="SAM" id="Phobius"/>
    </source>
</evidence>
<feature type="transmembrane region" description="Helical" evidence="1">
    <location>
        <begin position="49"/>
        <end position="72"/>
    </location>
</feature>
<protein>
    <submittedName>
        <fullName evidence="2">DUF2975 family protein</fullName>
    </submittedName>
</protein>
<dbReference type="AlphaFoldDB" id="A0A543IYH1"/>